<organism evidence="2 3">
    <name type="scientific">Tuber borchii</name>
    <name type="common">White truffle</name>
    <dbReference type="NCBI Taxonomy" id="42251"/>
    <lineage>
        <taxon>Eukaryota</taxon>
        <taxon>Fungi</taxon>
        <taxon>Dikarya</taxon>
        <taxon>Ascomycota</taxon>
        <taxon>Pezizomycotina</taxon>
        <taxon>Pezizomycetes</taxon>
        <taxon>Pezizales</taxon>
        <taxon>Tuberaceae</taxon>
        <taxon>Tuber</taxon>
    </lineage>
</organism>
<evidence type="ECO:0000313" key="2">
    <source>
        <dbReference type="EMBL" id="PUU82895.1"/>
    </source>
</evidence>
<keyword evidence="3" id="KW-1185">Reference proteome</keyword>
<evidence type="ECO:0008006" key="4">
    <source>
        <dbReference type="Google" id="ProtNLM"/>
    </source>
</evidence>
<reference evidence="2 3" key="1">
    <citation type="submission" date="2017-04" db="EMBL/GenBank/DDBJ databases">
        <title>Draft genome sequence of Tuber borchii Vittad., a whitish edible truffle.</title>
        <authorList>
            <consortium name="DOE Joint Genome Institute"/>
            <person name="Murat C."/>
            <person name="Kuo A."/>
            <person name="Barry K.W."/>
            <person name="Clum A."/>
            <person name="Dockter R.B."/>
            <person name="Fauchery L."/>
            <person name="Iotti M."/>
            <person name="Kohler A."/>
            <person name="Labutti K."/>
            <person name="Lindquist E.A."/>
            <person name="Lipzen A."/>
            <person name="Ohm R.A."/>
            <person name="Wang M."/>
            <person name="Grigoriev I.V."/>
            <person name="Zambonelli A."/>
            <person name="Martin F.M."/>
        </authorList>
    </citation>
    <scope>NUCLEOTIDE SEQUENCE [LARGE SCALE GENOMIC DNA]</scope>
    <source>
        <strain evidence="2 3">Tbo3840</strain>
    </source>
</reference>
<accession>A0A2T7A5F1</accession>
<protein>
    <recommendedName>
        <fullName evidence="4">Yippee domain-containing protein</fullName>
    </recommendedName>
</protein>
<dbReference type="Proteomes" id="UP000244722">
    <property type="component" value="Unassembled WGS sequence"/>
</dbReference>
<comment type="caution">
    <text evidence="2">The sequence shown here is derived from an EMBL/GenBank/DDBJ whole genome shotgun (WGS) entry which is preliminary data.</text>
</comment>
<dbReference type="EMBL" id="NESQ01000020">
    <property type="protein sequence ID" value="PUU82895.1"/>
    <property type="molecule type" value="Genomic_DNA"/>
</dbReference>
<feature type="chain" id="PRO_5015724513" description="Yippee domain-containing protein" evidence="1">
    <location>
        <begin position="17"/>
        <end position="83"/>
    </location>
</feature>
<proteinExistence type="predicted"/>
<evidence type="ECO:0000313" key="3">
    <source>
        <dbReference type="Proteomes" id="UP000244722"/>
    </source>
</evidence>
<feature type="signal peptide" evidence="1">
    <location>
        <begin position="1"/>
        <end position="16"/>
    </location>
</feature>
<dbReference type="AlphaFoldDB" id="A0A2T7A5F1"/>
<name>A0A2T7A5F1_TUBBO</name>
<sequence>MVLTLVLSWLYNFSSHFFFLDDIGDNKPLESDLRTVDFGEVTGNLRFEGRGDGGHRRAIRCIQCDTFLLRVPFSGGLRMEQSR</sequence>
<gene>
    <name evidence="2" type="ORF">B9Z19DRAFT_1073910</name>
</gene>
<keyword evidence="1" id="KW-0732">Signal</keyword>
<evidence type="ECO:0000256" key="1">
    <source>
        <dbReference type="SAM" id="SignalP"/>
    </source>
</evidence>